<dbReference type="InterPro" id="IPR039143">
    <property type="entry name" value="GNPNAT1-like"/>
</dbReference>
<gene>
    <name evidence="2" type="ORF">Sjap_001154</name>
</gene>
<comment type="caution">
    <text evidence="2">The sequence shown here is derived from an EMBL/GenBank/DDBJ whole genome shotgun (WGS) entry which is preliminary data.</text>
</comment>
<keyword evidence="1" id="KW-0012">Acyltransferase</keyword>
<dbReference type="GO" id="GO:0006048">
    <property type="term" value="P:UDP-N-acetylglucosamine biosynthetic process"/>
    <property type="evidence" value="ECO:0007669"/>
    <property type="project" value="UniProtKB-UniRule"/>
</dbReference>
<organism evidence="2 3">
    <name type="scientific">Stephania japonica</name>
    <dbReference type="NCBI Taxonomy" id="461633"/>
    <lineage>
        <taxon>Eukaryota</taxon>
        <taxon>Viridiplantae</taxon>
        <taxon>Streptophyta</taxon>
        <taxon>Embryophyta</taxon>
        <taxon>Tracheophyta</taxon>
        <taxon>Spermatophyta</taxon>
        <taxon>Magnoliopsida</taxon>
        <taxon>Ranunculales</taxon>
        <taxon>Menispermaceae</taxon>
        <taxon>Menispermoideae</taxon>
        <taxon>Cissampelideae</taxon>
        <taxon>Stephania</taxon>
    </lineage>
</organism>
<dbReference type="AlphaFoldDB" id="A0AAP0KLP6"/>
<dbReference type="EMBL" id="JBBNAE010000001">
    <property type="protein sequence ID" value="KAK9153674.1"/>
    <property type="molecule type" value="Genomic_DNA"/>
</dbReference>
<evidence type="ECO:0000313" key="3">
    <source>
        <dbReference type="Proteomes" id="UP001417504"/>
    </source>
</evidence>
<dbReference type="SUPFAM" id="SSF55729">
    <property type="entry name" value="Acyl-CoA N-acyltransferases (Nat)"/>
    <property type="match status" value="1"/>
</dbReference>
<accession>A0AAP0KLP6</accession>
<dbReference type="Gene3D" id="3.40.630.30">
    <property type="match status" value="1"/>
</dbReference>
<evidence type="ECO:0000313" key="2">
    <source>
        <dbReference type="EMBL" id="KAK9153674.1"/>
    </source>
</evidence>
<proteinExistence type="inferred from homology"/>
<dbReference type="EC" id="2.3.1.4" evidence="1"/>
<sequence>MLEHLHRASLDFSPIIRGLILRADDQLICVVEERALRRIVATGGVFVERKFLRGCGKAGHIEDVVVDERMRGGGQGVL</sequence>
<protein>
    <recommendedName>
        <fullName evidence="1">Glucosamine 6-phosphate N-acetyltransferase</fullName>
        <ecNumber evidence="1">2.3.1.4</ecNumber>
    </recommendedName>
</protein>
<keyword evidence="3" id="KW-1185">Reference proteome</keyword>
<dbReference type="Proteomes" id="UP001417504">
    <property type="component" value="Unassembled WGS sequence"/>
</dbReference>
<comment type="similarity">
    <text evidence="1">Belongs to the acetyltransferase family. GNA1 subfamily.</text>
</comment>
<evidence type="ECO:0000256" key="1">
    <source>
        <dbReference type="RuleBase" id="RU365086"/>
    </source>
</evidence>
<comment type="pathway">
    <text evidence="1">Nucleotide-sugar biosynthesis; UDP-N-acetyl-alpha-D-glucosamine biosynthesis; N-acetyl-alpha-D-glucosamine 1-phosphate from alpha-D-glucosamine 6-phosphate (route I): step 1/2.</text>
</comment>
<comment type="catalytic activity">
    <reaction evidence="1">
        <text>D-glucosamine 6-phosphate + acetyl-CoA = N-acetyl-D-glucosamine 6-phosphate + CoA + H(+)</text>
        <dbReference type="Rhea" id="RHEA:10292"/>
        <dbReference type="ChEBI" id="CHEBI:15378"/>
        <dbReference type="ChEBI" id="CHEBI:57287"/>
        <dbReference type="ChEBI" id="CHEBI:57288"/>
        <dbReference type="ChEBI" id="CHEBI:57513"/>
        <dbReference type="ChEBI" id="CHEBI:58725"/>
        <dbReference type="EC" id="2.3.1.4"/>
    </reaction>
</comment>
<dbReference type="PANTHER" id="PTHR13355:SF11">
    <property type="entry name" value="GLUCOSAMINE 6-PHOSPHATE N-ACETYLTRANSFERASE"/>
    <property type="match status" value="1"/>
</dbReference>
<comment type="subunit">
    <text evidence="1">Homodimer.</text>
</comment>
<dbReference type="GO" id="GO:0004343">
    <property type="term" value="F:glucosamine 6-phosphate N-acetyltransferase activity"/>
    <property type="evidence" value="ECO:0007669"/>
    <property type="project" value="UniProtKB-UniRule"/>
</dbReference>
<name>A0AAP0KLP6_9MAGN</name>
<dbReference type="PANTHER" id="PTHR13355">
    <property type="entry name" value="GLUCOSAMINE 6-PHOSPHATE N-ACETYLTRANSFERASE"/>
    <property type="match status" value="1"/>
</dbReference>
<dbReference type="InterPro" id="IPR016181">
    <property type="entry name" value="Acyl_CoA_acyltransferase"/>
</dbReference>
<keyword evidence="1" id="KW-0808">Transferase</keyword>
<reference evidence="2 3" key="1">
    <citation type="submission" date="2024-01" db="EMBL/GenBank/DDBJ databases">
        <title>Genome assemblies of Stephania.</title>
        <authorList>
            <person name="Yang L."/>
        </authorList>
    </citation>
    <scope>NUCLEOTIDE SEQUENCE [LARGE SCALE GENOMIC DNA]</scope>
    <source>
        <strain evidence="2">QJT</strain>
        <tissue evidence="2">Leaf</tissue>
    </source>
</reference>